<dbReference type="InterPro" id="IPR050982">
    <property type="entry name" value="Auxin_biosynth/cation_transpt"/>
</dbReference>
<protein>
    <recommendedName>
        <fullName evidence="11">Flavin-containing monooxygenase</fullName>
        <ecNumber evidence="11">1.-.-.-</ecNumber>
    </recommendedName>
</protein>
<keyword evidence="5 11" id="KW-0274">FAD</keyword>
<dbReference type="AlphaFoldDB" id="A0A8T2DVU0"/>
<evidence type="ECO:0000256" key="4">
    <source>
        <dbReference type="ARBA" id="ARBA00022630"/>
    </source>
</evidence>
<evidence type="ECO:0000256" key="11">
    <source>
        <dbReference type="RuleBase" id="RU361177"/>
    </source>
</evidence>
<reference evidence="14 15" key="1">
    <citation type="submission" date="2020-12" db="EMBL/GenBank/DDBJ databases">
        <title>Concerted genomic and epigenomic changes stabilize Arabidopsis allopolyploids.</title>
        <authorList>
            <person name="Chen Z."/>
        </authorList>
    </citation>
    <scope>NUCLEOTIDE SEQUENCE [LARGE SCALE GENOMIC DNA]</scope>
    <source>
        <strain evidence="14">Allo738</strain>
        <tissue evidence="14">Leaf</tissue>
    </source>
</reference>
<proteinExistence type="inferred from homology"/>
<evidence type="ECO:0000313" key="15">
    <source>
        <dbReference type="Proteomes" id="UP000694240"/>
    </source>
</evidence>
<feature type="compositionally biased region" description="Polar residues" evidence="13">
    <location>
        <begin position="556"/>
        <end position="571"/>
    </location>
</feature>
<name>A0A8T2DVU0_9BRAS</name>
<keyword evidence="15" id="KW-1185">Reference proteome</keyword>
<dbReference type="GO" id="GO:0103075">
    <property type="term" value="F:indole-3-pyruvate monooxygenase activity"/>
    <property type="evidence" value="ECO:0007669"/>
    <property type="project" value="UniProtKB-EC"/>
</dbReference>
<evidence type="ECO:0000256" key="5">
    <source>
        <dbReference type="ARBA" id="ARBA00022827"/>
    </source>
</evidence>
<feature type="coiled-coil region" evidence="12">
    <location>
        <begin position="655"/>
        <end position="724"/>
    </location>
</feature>
<keyword evidence="12" id="KW-0175">Coiled coil</keyword>
<dbReference type="FunFam" id="3.50.50.60:FF:000100">
    <property type="entry name" value="Flavin-containing monooxygenase"/>
    <property type="match status" value="1"/>
</dbReference>
<dbReference type="InterPro" id="IPR006736">
    <property type="entry name" value="DUF601"/>
</dbReference>
<evidence type="ECO:0000313" key="14">
    <source>
        <dbReference type="EMBL" id="KAG7615797.1"/>
    </source>
</evidence>
<feature type="region of interest" description="Disordered" evidence="13">
    <location>
        <begin position="798"/>
        <end position="868"/>
    </location>
</feature>
<evidence type="ECO:0000256" key="7">
    <source>
        <dbReference type="ARBA" id="ARBA00023002"/>
    </source>
</evidence>
<keyword evidence="8 11" id="KW-0503">Monooxygenase</keyword>
<dbReference type="Proteomes" id="UP000694240">
    <property type="component" value="Chromosome 4"/>
</dbReference>
<keyword evidence="9" id="KW-0073">Auxin biosynthesis</keyword>
<comment type="cofactor">
    <cofactor evidence="1 11">
        <name>FAD</name>
        <dbReference type="ChEBI" id="CHEBI:57692"/>
    </cofactor>
</comment>
<feature type="compositionally biased region" description="Basic and acidic residues" evidence="13">
    <location>
        <begin position="532"/>
        <end position="553"/>
    </location>
</feature>
<evidence type="ECO:0000256" key="10">
    <source>
        <dbReference type="ARBA" id="ARBA00047707"/>
    </source>
</evidence>
<keyword evidence="7 11" id="KW-0560">Oxidoreductase</keyword>
<dbReference type="Pfam" id="PF04642">
    <property type="entry name" value="DUF601"/>
    <property type="match status" value="2"/>
</dbReference>
<dbReference type="InterPro" id="IPR020946">
    <property type="entry name" value="Flavin_mOase-like"/>
</dbReference>
<dbReference type="EMBL" id="JAEFBK010000004">
    <property type="protein sequence ID" value="KAG7615797.1"/>
    <property type="molecule type" value="Genomic_DNA"/>
</dbReference>
<sequence>MEFVTETLGKRIHDPYVEETRCLMIPGPIIVGSGPSGLATAACLKSRDIPSLILERSTCIASLWQHKTYDRLRLHLPKHFCELPLMPFPSSYPTYPTKQQFVQYLESYAEHFDLKPVFNQTVEEAKFDRRCGLWRVRTTGGKKDETMEYVSRWLVVATGENAEEVMPEIDGIPDFGGPILHTSSYKSGEIFSEKKILVVGCGNSGMEVCLDLCNFNALPSLVVRDSVHVLPQEMLGISTFGISTSLLKWFPVQVVDRFLLRMSRLVLGDTDRLGLVRPKLGPLERKIKCGKTPVLDVGTLAKIRSGHIKVYPELKRVMHYSAEFVDGRVDNFDAIILATGYKSNVPMWLKGVNMFSEKDGFPHKPFPNGWKGESGLYAVGFTKLGLLGAAIDAKKIAEDIEVQRHFLPLARPQHWRSDKLLETDELTSYLRRAEPRANRAFASHFSNFCRQDLDWEALTSDRIRASGKRLRTRPDLAISSPPFSSRIFCKAEMSGPSYRAEKKRERERAYQEKARILSDRVVMSGTLEDSKFRAAEKAKHPVTDSKAKSRQEPGKTPSSATKNSGAPTSEVGSLAKKPQSKDSATREAERKGRKLKNTPALRLAHLVPDLRRRILLILEFNSVFCSHEDQLSDKDSELDSFRRNEDENAHTVERASRVLKRMKDAELRVQELEVNNIDLMAKLEVGKNAYLAAVDNENQARAELKVCEEKLKKLEEEQAAKIDVGRTEERKKVKSRFHEFSSKYGNFFRESEEVETLKVRVAETRANRELLEEIQKGEIPDIAMELESVRANEAKFVQRATEPKTPRPDPVELTSLLADTPPETIAESAPQDEAMVINERGSNKGSTSEAGIAAMFPVGIEKESERAE</sequence>
<evidence type="ECO:0000256" key="8">
    <source>
        <dbReference type="ARBA" id="ARBA00023033"/>
    </source>
</evidence>
<evidence type="ECO:0000256" key="12">
    <source>
        <dbReference type="SAM" id="Coils"/>
    </source>
</evidence>
<dbReference type="PANTHER" id="PTHR43539:SF36">
    <property type="entry name" value="INDOLE-3-PYRUVATE MONOOXYGENASE YUCCA2"/>
    <property type="match status" value="1"/>
</dbReference>
<comment type="caution">
    <text evidence="14">The sequence shown here is derived from an EMBL/GenBank/DDBJ whole genome shotgun (WGS) entry which is preliminary data.</text>
</comment>
<dbReference type="GO" id="GO:0009851">
    <property type="term" value="P:auxin biosynthetic process"/>
    <property type="evidence" value="ECO:0007669"/>
    <property type="project" value="UniProtKB-KW"/>
</dbReference>
<dbReference type="Pfam" id="PF00743">
    <property type="entry name" value="FMO-like"/>
    <property type="match status" value="1"/>
</dbReference>
<dbReference type="PANTHER" id="PTHR43539">
    <property type="entry name" value="FLAVIN-BINDING MONOOXYGENASE-LIKE PROTEIN (AFU_ORTHOLOGUE AFUA_4G09220)"/>
    <property type="match status" value="1"/>
</dbReference>
<feature type="region of interest" description="Disordered" evidence="13">
    <location>
        <begin position="532"/>
        <end position="596"/>
    </location>
</feature>
<comment type="pathway">
    <text evidence="2">Plant hormone metabolism; auxin biosynthesis.</text>
</comment>
<evidence type="ECO:0000256" key="3">
    <source>
        <dbReference type="ARBA" id="ARBA00009183"/>
    </source>
</evidence>
<accession>A0A8T2DVU0</accession>
<organism evidence="14 15">
    <name type="scientific">Arabidopsis thaliana x Arabidopsis arenosa</name>
    <dbReference type="NCBI Taxonomy" id="1240361"/>
    <lineage>
        <taxon>Eukaryota</taxon>
        <taxon>Viridiplantae</taxon>
        <taxon>Streptophyta</taxon>
        <taxon>Embryophyta</taxon>
        <taxon>Tracheophyta</taxon>
        <taxon>Spermatophyta</taxon>
        <taxon>Magnoliopsida</taxon>
        <taxon>eudicotyledons</taxon>
        <taxon>Gunneridae</taxon>
        <taxon>Pentapetalae</taxon>
        <taxon>rosids</taxon>
        <taxon>malvids</taxon>
        <taxon>Brassicales</taxon>
        <taxon>Brassicaceae</taxon>
        <taxon>Camelineae</taxon>
        <taxon>Arabidopsis</taxon>
    </lineage>
</organism>
<keyword evidence="6" id="KW-0521">NADP</keyword>
<evidence type="ECO:0000256" key="13">
    <source>
        <dbReference type="SAM" id="MobiDB-lite"/>
    </source>
</evidence>
<dbReference type="GO" id="GO:0050660">
    <property type="term" value="F:flavin adenine dinucleotide binding"/>
    <property type="evidence" value="ECO:0007669"/>
    <property type="project" value="InterPro"/>
</dbReference>
<comment type="similarity">
    <text evidence="3 11">Belongs to the FMO family.</text>
</comment>
<dbReference type="EC" id="1.-.-.-" evidence="11"/>
<keyword evidence="4 11" id="KW-0285">Flavoprotein</keyword>
<feature type="compositionally biased region" description="Basic and acidic residues" evidence="13">
    <location>
        <begin position="579"/>
        <end position="590"/>
    </location>
</feature>
<feature type="compositionally biased region" description="Basic and acidic residues" evidence="13">
    <location>
        <begin position="801"/>
        <end position="810"/>
    </location>
</feature>
<gene>
    <name evidence="14" type="ORF">ISN45_At04g013410</name>
</gene>
<dbReference type="GO" id="GO:0050661">
    <property type="term" value="F:NADP binding"/>
    <property type="evidence" value="ECO:0007669"/>
    <property type="project" value="InterPro"/>
</dbReference>
<dbReference type="GO" id="GO:0004499">
    <property type="term" value="F:N,N-dimethylaniline monooxygenase activity"/>
    <property type="evidence" value="ECO:0007669"/>
    <property type="project" value="InterPro"/>
</dbReference>
<evidence type="ECO:0000256" key="1">
    <source>
        <dbReference type="ARBA" id="ARBA00001974"/>
    </source>
</evidence>
<evidence type="ECO:0000256" key="6">
    <source>
        <dbReference type="ARBA" id="ARBA00022857"/>
    </source>
</evidence>
<comment type="catalytic activity">
    <reaction evidence="10">
        <text>indole-3-pyruvate + NADPH + O2 + H(+) = (indol-3-yl)acetate + CO2 + NADP(+) + H2O</text>
        <dbReference type="Rhea" id="RHEA:34331"/>
        <dbReference type="ChEBI" id="CHEBI:15377"/>
        <dbReference type="ChEBI" id="CHEBI:15378"/>
        <dbReference type="ChEBI" id="CHEBI:15379"/>
        <dbReference type="ChEBI" id="CHEBI:16526"/>
        <dbReference type="ChEBI" id="CHEBI:17640"/>
        <dbReference type="ChEBI" id="CHEBI:30854"/>
        <dbReference type="ChEBI" id="CHEBI:57783"/>
        <dbReference type="ChEBI" id="CHEBI:58349"/>
        <dbReference type="EC" id="1.14.13.168"/>
    </reaction>
</comment>
<evidence type="ECO:0000256" key="2">
    <source>
        <dbReference type="ARBA" id="ARBA00004814"/>
    </source>
</evidence>
<evidence type="ECO:0000256" key="9">
    <source>
        <dbReference type="ARBA" id="ARBA00023070"/>
    </source>
</evidence>